<evidence type="ECO:0000256" key="11">
    <source>
        <dbReference type="ARBA" id="ARBA00023228"/>
    </source>
</evidence>
<feature type="domain" description="Glycoside hydrolase family 2 immunoglobulin-like beta-sandwich" evidence="16">
    <location>
        <begin position="203"/>
        <end position="305"/>
    </location>
</feature>
<dbReference type="PANTHER" id="PTHR43730:SF1">
    <property type="entry name" value="BETA-MANNOSIDASE"/>
    <property type="match status" value="1"/>
</dbReference>
<dbReference type="STRING" id="334253.SAMN04487943_103114"/>
<dbReference type="Gene3D" id="2.60.40.10">
    <property type="entry name" value="Immunoglobulins"/>
    <property type="match status" value="3"/>
</dbReference>
<dbReference type="Proteomes" id="UP000198565">
    <property type="component" value="Unassembled WGS sequence"/>
</dbReference>
<evidence type="ECO:0000256" key="8">
    <source>
        <dbReference type="ARBA" id="ARBA00022729"/>
    </source>
</evidence>
<dbReference type="EC" id="3.2.1.25" evidence="6"/>
<evidence type="ECO:0000256" key="2">
    <source>
        <dbReference type="ARBA" id="ARBA00004371"/>
    </source>
</evidence>
<keyword evidence="10" id="KW-0325">Glycoprotein</keyword>
<dbReference type="GO" id="GO:0005975">
    <property type="term" value="P:carbohydrate metabolic process"/>
    <property type="evidence" value="ECO:0007669"/>
    <property type="project" value="InterPro"/>
</dbReference>
<dbReference type="InterPro" id="IPR017853">
    <property type="entry name" value="GH"/>
</dbReference>
<dbReference type="RefSeq" id="WP_091482634.1">
    <property type="nucleotide sequence ID" value="NZ_FOTR01000003.1"/>
</dbReference>
<dbReference type="GO" id="GO:0005576">
    <property type="term" value="C:extracellular region"/>
    <property type="evidence" value="ECO:0007669"/>
    <property type="project" value="UniProtKB-SubCell"/>
</dbReference>
<dbReference type="SUPFAM" id="SSF49303">
    <property type="entry name" value="beta-Galactosidase/glucuronidase domain"/>
    <property type="match status" value="3"/>
</dbReference>
<evidence type="ECO:0000256" key="4">
    <source>
        <dbReference type="ARBA" id="ARBA00004740"/>
    </source>
</evidence>
<dbReference type="OrthoDB" id="9801077at2"/>
<comment type="subunit">
    <text evidence="5">Homodimer.</text>
</comment>
<protein>
    <recommendedName>
        <fullName evidence="14">Beta-mannosidase B</fullName>
        <ecNumber evidence="6">3.2.1.25</ecNumber>
    </recommendedName>
    <alternativeName>
        <fullName evidence="15">Mannanase B</fullName>
    </alternativeName>
</protein>
<evidence type="ECO:0000256" key="13">
    <source>
        <dbReference type="ARBA" id="ARBA00038429"/>
    </source>
</evidence>
<evidence type="ECO:0000256" key="14">
    <source>
        <dbReference type="ARBA" id="ARBA00041069"/>
    </source>
</evidence>
<dbReference type="SUPFAM" id="SSF51445">
    <property type="entry name" value="(Trans)glycosidases"/>
    <property type="match status" value="1"/>
</dbReference>
<evidence type="ECO:0000256" key="5">
    <source>
        <dbReference type="ARBA" id="ARBA00011738"/>
    </source>
</evidence>
<dbReference type="InterPro" id="IPR006102">
    <property type="entry name" value="Ig-like_GH2"/>
</dbReference>
<dbReference type="Gene3D" id="2.60.120.260">
    <property type="entry name" value="Galactose-binding domain-like"/>
    <property type="match status" value="1"/>
</dbReference>
<reference evidence="21" key="1">
    <citation type="submission" date="2016-10" db="EMBL/GenBank/DDBJ databases">
        <authorList>
            <person name="Varghese N."/>
            <person name="Submissions S."/>
        </authorList>
    </citation>
    <scope>NUCLEOTIDE SEQUENCE [LARGE SCALE GENOMIC DNA]</scope>
    <source>
        <strain evidence="21">CGMCC 1.4250</strain>
    </source>
</reference>
<evidence type="ECO:0000256" key="3">
    <source>
        <dbReference type="ARBA" id="ARBA00004613"/>
    </source>
</evidence>
<evidence type="ECO:0000256" key="7">
    <source>
        <dbReference type="ARBA" id="ARBA00022525"/>
    </source>
</evidence>
<evidence type="ECO:0000313" key="21">
    <source>
        <dbReference type="Proteomes" id="UP000198565"/>
    </source>
</evidence>
<comment type="subcellular location">
    <subcellularLocation>
        <location evidence="2">Lysosome</location>
    </subcellularLocation>
    <subcellularLocation>
        <location evidence="3">Secreted</location>
    </subcellularLocation>
</comment>
<organism evidence="20 21">
    <name type="scientific">Gracilibacillus orientalis</name>
    <dbReference type="NCBI Taxonomy" id="334253"/>
    <lineage>
        <taxon>Bacteria</taxon>
        <taxon>Bacillati</taxon>
        <taxon>Bacillota</taxon>
        <taxon>Bacilli</taxon>
        <taxon>Bacillales</taxon>
        <taxon>Bacillaceae</taxon>
        <taxon>Gracilibacillus</taxon>
    </lineage>
</organism>
<dbReference type="InterPro" id="IPR041447">
    <property type="entry name" value="Mannosidase_ig"/>
</dbReference>
<keyword evidence="9" id="KW-0378">Hydrolase</keyword>
<dbReference type="FunFam" id="2.60.120.260:FF:000060">
    <property type="entry name" value="Probable beta-mannosidase"/>
    <property type="match status" value="1"/>
</dbReference>
<evidence type="ECO:0000256" key="12">
    <source>
        <dbReference type="ARBA" id="ARBA00023295"/>
    </source>
</evidence>
<evidence type="ECO:0000256" key="9">
    <source>
        <dbReference type="ARBA" id="ARBA00022801"/>
    </source>
</evidence>
<evidence type="ECO:0000259" key="17">
    <source>
        <dbReference type="Pfam" id="PF17753"/>
    </source>
</evidence>
<feature type="domain" description="Beta-mannosidase Ig-fold" evidence="17">
    <location>
        <begin position="767"/>
        <end position="844"/>
    </location>
</feature>
<keyword evidence="12" id="KW-0326">Glycosidase</keyword>
<keyword evidence="21" id="KW-1185">Reference proteome</keyword>
<dbReference type="InterPro" id="IPR013783">
    <property type="entry name" value="Ig-like_fold"/>
</dbReference>
<dbReference type="InterPro" id="IPR041625">
    <property type="entry name" value="Beta-mannosidase_Ig"/>
</dbReference>
<gene>
    <name evidence="20" type="ORF">SAMN04487943_103114</name>
</gene>
<dbReference type="GO" id="GO:0006516">
    <property type="term" value="P:glycoprotein catabolic process"/>
    <property type="evidence" value="ECO:0007669"/>
    <property type="project" value="TreeGrafter"/>
</dbReference>
<dbReference type="FunFam" id="3.20.20.80:FF:000050">
    <property type="entry name" value="Beta-mannosidase B"/>
    <property type="match status" value="1"/>
</dbReference>
<dbReference type="InterPro" id="IPR050887">
    <property type="entry name" value="Beta-mannosidase_GH2"/>
</dbReference>
<evidence type="ECO:0000256" key="6">
    <source>
        <dbReference type="ARBA" id="ARBA00012754"/>
    </source>
</evidence>
<dbReference type="PANTHER" id="PTHR43730">
    <property type="entry name" value="BETA-MANNOSIDASE"/>
    <property type="match status" value="1"/>
</dbReference>
<keyword evidence="7" id="KW-0964">Secreted</keyword>
<evidence type="ECO:0000259" key="18">
    <source>
        <dbReference type="Pfam" id="PF17786"/>
    </source>
</evidence>
<comment type="pathway">
    <text evidence="4">Glycan metabolism; N-glycan degradation.</text>
</comment>
<evidence type="ECO:0000256" key="1">
    <source>
        <dbReference type="ARBA" id="ARBA00000829"/>
    </source>
</evidence>
<dbReference type="AlphaFoldDB" id="A0A1I4JS46"/>
<accession>A0A1I4JS46</accession>
<evidence type="ECO:0000259" key="19">
    <source>
        <dbReference type="Pfam" id="PF22666"/>
    </source>
</evidence>
<dbReference type="Pfam" id="PF17786">
    <property type="entry name" value="Mannosidase_ig"/>
    <property type="match status" value="1"/>
</dbReference>
<feature type="domain" description="Mannosidase Ig/CBM-like" evidence="18">
    <location>
        <begin position="675"/>
        <end position="763"/>
    </location>
</feature>
<evidence type="ECO:0000313" key="20">
    <source>
        <dbReference type="EMBL" id="SFL69037.1"/>
    </source>
</evidence>
<dbReference type="SUPFAM" id="SSF49785">
    <property type="entry name" value="Galactose-binding domain-like"/>
    <property type="match status" value="1"/>
</dbReference>
<dbReference type="Gene3D" id="3.20.20.80">
    <property type="entry name" value="Glycosidases"/>
    <property type="match status" value="1"/>
</dbReference>
<dbReference type="GO" id="GO:0005764">
    <property type="term" value="C:lysosome"/>
    <property type="evidence" value="ECO:0007669"/>
    <property type="project" value="UniProtKB-SubCell"/>
</dbReference>
<evidence type="ECO:0000259" key="16">
    <source>
        <dbReference type="Pfam" id="PF00703"/>
    </source>
</evidence>
<dbReference type="InterPro" id="IPR054593">
    <property type="entry name" value="Beta-mannosidase-like_N2"/>
</dbReference>
<comment type="similarity">
    <text evidence="13">Belongs to the glycosyl hydrolase 2 family. Beta-mannosidase B subfamily.</text>
</comment>
<dbReference type="EMBL" id="FOTR01000003">
    <property type="protein sequence ID" value="SFL69037.1"/>
    <property type="molecule type" value="Genomic_DNA"/>
</dbReference>
<dbReference type="Pfam" id="PF17753">
    <property type="entry name" value="Ig_mannosidase"/>
    <property type="match status" value="1"/>
</dbReference>
<dbReference type="Pfam" id="PF22666">
    <property type="entry name" value="Glyco_hydro_2_N2"/>
    <property type="match status" value="1"/>
</dbReference>
<dbReference type="InterPro" id="IPR036156">
    <property type="entry name" value="Beta-gal/glucu_dom_sf"/>
</dbReference>
<dbReference type="GO" id="GO:0004567">
    <property type="term" value="F:beta-mannosidase activity"/>
    <property type="evidence" value="ECO:0007669"/>
    <property type="project" value="UniProtKB-EC"/>
</dbReference>
<feature type="domain" description="Beta-mannosidase-like galactose-binding" evidence="19">
    <location>
        <begin position="14"/>
        <end position="191"/>
    </location>
</feature>
<dbReference type="InterPro" id="IPR008979">
    <property type="entry name" value="Galactose-bd-like_sf"/>
</dbReference>
<dbReference type="Pfam" id="PF00703">
    <property type="entry name" value="Glyco_hydro_2"/>
    <property type="match status" value="1"/>
</dbReference>
<keyword evidence="11" id="KW-0458">Lysosome</keyword>
<name>A0A1I4JS46_9BACI</name>
<proteinExistence type="inferred from homology"/>
<evidence type="ECO:0000256" key="10">
    <source>
        <dbReference type="ARBA" id="ARBA00023180"/>
    </source>
</evidence>
<comment type="catalytic activity">
    <reaction evidence="1">
        <text>Hydrolysis of terminal, non-reducing beta-D-mannose residues in beta-D-mannosides.</text>
        <dbReference type="EC" id="3.2.1.25"/>
    </reaction>
</comment>
<sequence length="848" mass="97893">MSNIRKTSLENQHWYFKAAGENGWKSATVPGCVHTDLLEHGMIPDPFVGKNELDLQWIDKQDWEYQTTLSFSSDWLQEERIELTFEGLDTYASVYVNGEKVLQADNMFRSWKVDVKSHLKVGENQLLVYFQSPIHHDIGKPDQLGYNLPADNDHSEDGGVGKKKLSVFARKAPYHYGWDWGPRFVTSGIWKGVYIEAWSGAKLMDVHMQQQAVSFEKAEITAAIEIEATKETEIKLVISDQHVLNISKLCKLTKGFQVIKVPILIKNPQLWWSNGLGKPYLYCFQVDLKLNEQIQSTRVVKTGLRSLRLVREDDRNGQSFYFELNGVPVFAKGANHIPNDSFQTRTTKESYEHEIATAAASNMNMLRVWGGGIYEYDIFYELCDEYGMLVWQDFMFACSMYPGDLAFIHNVKQEAIDNVKRLRNYACIALWCGNNEMDAAWSEFEEEAGWGWKQRYNGSQREEIWKGYDEVFHHLLPSVVEEYDLNTDYWPSSPMKELSYNKDQHATFDTVEKGDIHYWDVWHGLKPIEAYKEKVGRFMSEYGFQSFPEKKTVFTYAKEGDLALESDVMLHHQKNGAGNRLIKNYMEMYYKEPKDFSSFLHLSHILQADAIKSAVEAHRLNMPYCMGTLYWQLNDCWPVASWSSMDYYGRWKALQYVIKDRFKTTALIVDQNEDSLSLYAVSDQLQDQEAQLLLHVYDLNGQLMHQETSDVFVKQNTSNTIYESDIKSLGVVGKTNNVVLFAQLTVDGKVIDSVEHVMVKPKDLLWRDPKIQLSYVDGGIELESQSFAMNVWLEVDKEGCFEDNNFSLIPGIKKYIAFTDSVNGNIHFTKTQDITDVKVVSMYDLIVQ</sequence>
<evidence type="ECO:0000256" key="15">
    <source>
        <dbReference type="ARBA" id="ARBA00041614"/>
    </source>
</evidence>
<keyword evidence="8" id="KW-0732">Signal</keyword>